<evidence type="ECO:0000256" key="8">
    <source>
        <dbReference type="ARBA" id="ARBA00047899"/>
    </source>
</evidence>
<dbReference type="CDD" id="cd14046">
    <property type="entry name" value="STKc_EIF2AK4_GCN2_rpt2"/>
    <property type="match status" value="1"/>
</dbReference>
<protein>
    <recommendedName>
        <fullName evidence="1">non-specific serine/threonine protein kinase</fullName>
        <ecNumber evidence="1">2.7.11.1</ecNumber>
    </recommendedName>
</protein>
<evidence type="ECO:0000256" key="6">
    <source>
        <dbReference type="ARBA" id="ARBA00022840"/>
    </source>
</evidence>
<comment type="catalytic activity">
    <reaction evidence="8">
        <text>L-threonyl-[protein] + ATP = O-phospho-L-threonyl-[protein] + ADP + H(+)</text>
        <dbReference type="Rhea" id="RHEA:46608"/>
        <dbReference type="Rhea" id="RHEA-COMP:11060"/>
        <dbReference type="Rhea" id="RHEA-COMP:11605"/>
        <dbReference type="ChEBI" id="CHEBI:15378"/>
        <dbReference type="ChEBI" id="CHEBI:30013"/>
        <dbReference type="ChEBI" id="CHEBI:30616"/>
        <dbReference type="ChEBI" id="CHEBI:61977"/>
        <dbReference type="ChEBI" id="CHEBI:456216"/>
        <dbReference type="EC" id="2.7.11.1"/>
    </reaction>
</comment>
<dbReference type="PROSITE" id="PS50908">
    <property type="entry name" value="RWD"/>
    <property type="match status" value="1"/>
</dbReference>
<keyword evidence="2" id="KW-0723">Serine/threonine-protein kinase</keyword>
<dbReference type="EMBL" id="JACAZI010000004">
    <property type="protein sequence ID" value="KAF7362117.1"/>
    <property type="molecule type" value="Genomic_DNA"/>
</dbReference>
<dbReference type="CDD" id="cd23823">
    <property type="entry name" value="RWD_GCN2"/>
    <property type="match status" value="1"/>
</dbReference>
<dbReference type="SMART" id="SM00591">
    <property type="entry name" value="RWD"/>
    <property type="match status" value="1"/>
</dbReference>
<dbReference type="PROSITE" id="PS00108">
    <property type="entry name" value="PROTEIN_KINASE_ST"/>
    <property type="match status" value="1"/>
</dbReference>
<dbReference type="SUPFAM" id="SSF56112">
    <property type="entry name" value="Protein kinase-like (PK-like)"/>
    <property type="match status" value="2"/>
</dbReference>
<dbReference type="InterPro" id="IPR006575">
    <property type="entry name" value="RWD_dom"/>
</dbReference>
<comment type="catalytic activity">
    <reaction evidence="9">
        <text>L-seryl-[protein] + ATP = O-phospho-L-seryl-[protein] + ADP + H(+)</text>
        <dbReference type="Rhea" id="RHEA:17989"/>
        <dbReference type="Rhea" id="RHEA-COMP:9863"/>
        <dbReference type="Rhea" id="RHEA-COMP:11604"/>
        <dbReference type="ChEBI" id="CHEBI:15378"/>
        <dbReference type="ChEBI" id="CHEBI:29999"/>
        <dbReference type="ChEBI" id="CHEBI:30616"/>
        <dbReference type="ChEBI" id="CHEBI:83421"/>
        <dbReference type="ChEBI" id="CHEBI:456216"/>
        <dbReference type="EC" id="2.7.11.1"/>
    </reaction>
</comment>
<feature type="region of interest" description="Disordered" evidence="14">
    <location>
        <begin position="643"/>
        <end position="667"/>
    </location>
</feature>
<keyword evidence="13" id="KW-0175">Coiled coil</keyword>
<sequence length="1784" mass="200338">MESSEELQQLELTALKSIYAEDFIETPPPKAWKGAPRLHEFTIRVPHPDAAHASKICFNLHVMYVDFDNILASCWSNNRLPKTYPTKAAPTFSIQKPMVGIRDDQVTTLLQAIQNEAKNCRGAEMIFQIVTFCQDWLTSHIVAPIDIPGSLANQMTQRALEEERIRKQKEADAAEQEHERAAKIALELEAAIKADAQRQQLAKEREYRARKRASSEATEVPVGGDTPTESFSETVVVDGVQFHAVKIFRPQRERLGTCYTAEPICDDVNASLPLQLYVVTFVSPYYITTQGKKKLKQVEAEIRRLITICHPNLLRVFAVKLTFPHTSGSPQLAVLHESVPGLTLRDVLEDCDSIKESRASEYLVQVLSGLNSVHAADLVHRGIAADCIGITSRSKKKVAKLTKVAFYTRLLDLHRSNPFDPAISVDLEESRIPDQWLSKDVKNESALLYTRHRDIHAVGIVLMQMLLGLDVTERYPDAYAAMRESNMSPNLQQHALSMLFPSKKNHLSCLSLLADLAESPLSTTVSVSKSPLVPSYELKTPMQGKYGSPELDYFRVPQRDRQTSRWKEDWEELELLGKGAFGSVVKARNKIDSRIYAVKKIRLSTTHSDTKIFREVNALSRLSHRFIVRYFTTWVETAEAASAAASDDSGAESGTEDGTSVPDSNERRVSFSDHIGFDMADLDDMGSGSRSSFPSIHFSHSRASSPQTDDGEGDEECDESDSDGAPGELSSSNEPPPTPPPLLSRTLYIQMEFVERQTLKERIDEGLTEQEAWRLFQQILEALVYMSSLGILHRDIKLTNIFIDANSDCKVGDFGLATSNLPALEPTHPPHVPFVSRIPSDSEMTLEVGTRLYIAPEVQSRKRGPRNHTKADMYSLGIVFFEMNYKFSTASERIAVIEDLRQPLVVFPASWDSHLTRQRQIITRLLDHDPDTRPTALELSQSPLLPSRIEDEYFKGALGMMVKPDSPHYQAVLSSLFSQCQPPARRFLYDVETDLQEHAALNDIVKERLSYIFRLHGAVDMEPPLLMPVANPTEAKNEATYMDRYGEIVMLPPNLLVPFARLAAKGNVSRIKRYHIANVYRENAVAGHPKFQKAALFDIISPDVTFGPIAAAAEIIAVANDVLDSFPNLNENYEIHISHSSIVRIVLERIPSALRPSILEIISHSKSSTSQKRALLLKKGVLRSTADELEALADTEEDIDAFLTKLDKRRSRETIQYAVLTGVARPVSFHPLMLGNHQSNFKDGVLVEVVRKNKRIDVLAAGGRYDGLIADQATPGQKFEPLCAMGLQIAIEKITVALAAYQVSSVRTLVKQERSFGFWSPRRCDVYVVSFHPGYLQDRLEVVSFLWQHGISADLMYESSIPDTEHESYVDICSREGVLFSVYPRPRTGRRDQLAFKVKSILKGTEYELTRQELVGWLQQQIAEQKRIDASTSGALRFSEVGTAHPVPNKEVVAANAVQLLLPVDAKKQRKQVKQLFMDRAFETGLEIESGVQAGMPILAVDVLPAVFDAMIKSATWLSDEEVWKALAAVFPVQQWAYAQQVREAVVKRKTEGHRYILLFAVREERNGALVIHIVRDARGDVLGEIDAPSFPAGNYPDCILEIAARLTDEQAEYPQQFFDLWELVLMHWFPETEGYRIEHQWSIPYLDDHEGAADITFVVLDAHNPVVLLQVSAPGDFHNEHTRAAAQALSSGHFEHVAPYCENDYPLCAIAAMGKKFMGFHRSPNLTAYEAQSLGEERIEWMDDVVSEPSYEMVERFFCSLKEAVRAYRMSDNGVDRARYMRG</sequence>
<evidence type="ECO:0000256" key="13">
    <source>
        <dbReference type="SAM" id="Coils"/>
    </source>
</evidence>
<reference evidence="17" key="1">
    <citation type="submission" date="2020-05" db="EMBL/GenBank/DDBJ databases">
        <title>Mycena genomes resolve the evolution of fungal bioluminescence.</title>
        <authorList>
            <person name="Tsai I.J."/>
        </authorList>
    </citation>
    <scope>NUCLEOTIDE SEQUENCE</scope>
    <source>
        <strain evidence="17">CCC161011</strain>
    </source>
</reference>
<dbReference type="InterPro" id="IPR011009">
    <property type="entry name" value="Kinase-like_dom_sf"/>
</dbReference>
<dbReference type="Gene3D" id="3.30.930.10">
    <property type="entry name" value="Bira Bifunctional Protein, Domain 2"/>
    <property type="match status" value="1"/>
</dbReference>
<dbReference type="Pfam" id="PF05773">
    <property type="entry name" value="RWD"/>
    <property type="match status" value="1"/>
</dbReference>
<feature type="binding site" evidence="11">
    <location>
        <position position="599"/>
    </location>
    <ligand>
        <name>ATP</name>
        <dbReference type="ChEBI" id="CHEBI:30616"/>
    </ligand>
</feature>
<evidence type="ECO:0000313" key="18">
    <source>
        <dbReference type="Proteomes" id="UP000620124"/>
    </source>
</evidence>
<dbReference type="InterPro" id="IPR016135">
    <property type="entry name" value="UBQ-conjugating_enzyme/RWD"/>
</dbReference>
<dbReference type="InterPro" id="IPR036621">
    <property type="entry name" value="Anticodon-bd_dom_sf"/>
</dbReference>
<dbReference type="SUPFAM" id="SSF55681">
    <property type="entry name" value="Class II aaRS and biotin synthetases"/>
    <property type="match status" value="1"/>
</dbReference>
<feature type="binding site" evidence="11">
    <location>
        <begin position="576"/>
        <end position="584"/>
    </location>
    <ligand>
        <name>ATP</name>
        <dbReference type="ChEBI" id="CHEBI:30616"/>
    </ligand>
</feature>
<dbReference type="PIRSF" id="PIRSF000660">
    <property type="entry name" value="Ser/Thr_PK_GCN2"/>
    <property type="match status" value="1"/>
</dbReference>
<evidence type="ECO:0000256" key="9">
    <source>
        <dbReference type="ARBA" id="ARBA00048679"/>
    </source>
</evidence>
<dbReference type="PANTHER" id="PTHR11042">
    <property type="entry name" value="EUKARYOTIC TRANSLATION INITIATION FACTOR 2-ALPHA KINASE EIF2-ALPHA KINASE -RELATED"/>
    <property type="match status" value="1"/>
</dbReference>
<keyword evidence="5" id="KW-0418">Kinase</keyword>
<comment type="similarity">
    <text evidence="7">Belongs to the protein kinase superfamily. Ser/Thr protein kinase family. GCN2 subfamily.</text>
</comment>
<keyword evidence="4 11" id="KW-0547">Nucleotide-binding</keyword>
<dbReference type="InterPro" id="IPR016255">
    <property type="entry name" value="Gcn2"/>
</dbReference>
<dbReference type="GO" id="GO:0005524">
    <property type="term" value="F:ATP binding"/>
    <property type="evidence" value="ECO:0007669"/>
    <property type="project" value="UniProtKB-UniRule"/>
</dbReference>
<feature type="active site" description="Proton acceptor" evidence="10">
    <location>
        <position position="795"/>
    </location>
</feature>
<evidence type="ECO:0000259" key="16">
    <source>
        <dbReference type="PROSITE" id="PS50908"/>
    </source>
</evidence>
<evidence type="ECO:0000259" key="15">
    <source>
        <dbReference type="PROSITE" id="PS50011"/>
    </source>
</evidence>
<dbReference type="PANTHER" id="PTHR11042:SF136">
    <property type="entry name" value="EIF-2-ALPHA KINASE GCN2"/>
    <property type="match status" value="1"/>
</dbReference>
<keyword evidence="3" id="KW-0808">Transferase</keyword>
<feature type="compositionally biased region" description="Acidic residues" evidence="14">
    <location>
        <begin position="709"/>
        <end position="722"/>
    </location>
</feature>
<evidence type="ECO:0000256" key="1">
    <source>
        <dbReference type="ARBA" id="ARBA00012513"/>
    </source>
</evidence>
<dbReference type="InterPro" id="IPR050339">
    <property type="entry name" value="CC_SR_Kinase"/>
</dbReference>
<dbReference type="Gene3D" id="3.40.50.800">
    <property type="entry name" value="Anticodon-binding domain"/>
    <property type="match status" value="1"/>
</dbReference>
<dbReference type="GO" id="GO:0004694">
    <property type="term" value="F:eukaryotic translation initiation factor 2alpha kinase activity"/>
    <property type="evidence" value="ECO:0007669"/>
    <property type="project" value="InterPro"/>
</dbReference>
<dbReference type="InterPro" id="IPR008271">
    <property type="entry name" value="Ser/Thr_kinase_AS"/>
</dbReference>
<evidence type="ECO:0000256" key="2">
    <source>
        <dbReference type="ARBA" id="ARBA00022527"/>
    </source>
</evidence>
<accession>A0A8H6YN93</accession>
<evidence type="ECO:0000256" key="12">
    <source>
        <dbReference type="PROSITE-ProRule" id="PRU10141"/>
    </source>
</evidence>
<evidence type="ECO:0000256" key="5">
    <source>
        <dbReference type="ARBA" id="ARBA00022777"/>
    </source>
</evidence>
<dbReference type="SUPFAM" id="SSF54495">
    <property type="entry name" value="UBC-like"/>
    <property type="match status" value="1"/>
</dbReference>
<feature type="coiled-coil region" evidence="13">
    <location>
        <begin position="157"/>
        <end position="191"/>
    </location>
</feature>
<dbReference type="SMART" id="SM00220">
    <property type="entry name" value="S_TKc"/>
    <property type="match status" value="1"/>
</dbReference>
<keyword evidence="6 11" id="KW-0067">ATP-binding</keyword>
<dbReference type="InterPro" id="IPR017441">
    <property type="entry name" value="Protein_kinase_ATP_BS"/>
</dbReference>
<dbReference type="InterPro" id="IPR000719">
    <property type="entry name" value="Prot_kinase_dom"/>
</dbReference>
<feature type="domain" description="Protein kinase" evidence="15">
    <location>
        <begin position="231"/>
        <end position="522"/>
    </location>
</feature>
<proteinExistence type="inferred from homology"/>
<gene>
    <name evidence="17" type="ORF">MVEN_00557500</name>
</gene>
<dbReference type="Pfam" id="PF12745">
    <property type="entry name" value="HGTP_anticodon2"/>
    <property type="match status" value="1"/>
</dbReference>
<feature type="binding site" evidence="12">
    <location>
        <position position="600"/>
    </location>
    <ligand>
        <name>ATP</name>
        <dbReference type="ChEBI" id="CHEBI:30616"/>
    </ligand>
</feature>
<dbReference type="Gene3D" id="3.30.200.20">
    <property type="entry name" value="Phosphorylase Kinase, domain 1"/>
    <property type="match status" value="1"/>
</dbReference>
<dbReference type="EC" id="2.7.11.1" evidence="1"/>
<feature type="domain" description="Protein kinase" evidence="15">
    <location>
        <begin position="570"/>
        <end position="945"/>
    </location>
</feature>
<dbReference type="GO" id="GO:0005634">
    <property type="term" value="C:nucleus"/>
    <property type="evidence" value="ECO:0007669"/>
    <property type="project" value="TreeGrafter"/>
</dbReference>
<dbReference type="GO" id="GO:0000077">
    <property type="term" value="P:DNA damage checkpoint signaling"/>
    <property type="evidence" value="ECO:0007669"/>
    <property type="project" value="InterPro"/>
</dbReference>
<feature type="region of interest" description="Disordered" evidence="14">
    <location>
        <begin position="686"/>
        <end position="743"/>
    </location>
</feature>
<keyword evidence="18" id="KW-1185">Reference proteome</keyword>
<evidence type="ECO:0000256" key="10">
    <source>
        <dbReference type="PIRSR" id="PIRSR000660-1"/>
    </source>
</evidence>
<dbReference type="GO" id="GO:1990625">
    <property type="term" value="P:negative regulation of cytoplasmic translational initiation in response to stress"/>
    <property type="evidence" value="ECO:0007669"/>
    <property type="project" value="TreeGrafter"/>
</dbReference>
<dbReference type="PROSITE" id="PS00107">
    <property type="entry name" value="PROTEIN_KINASE_ATP"/>
    <property type="match status" value="1"/>
</dbReference>
<feature type="compositionally biased region" description="Low complexity" evidence="14">
    <location>
        <begin position="643"/>
        <end position="653"/>
    </location>
</feature>
<dbReference type="InterPro" id="IPR024435">
    <property type="entry name" value="HisRS-related_dom"/>
</dbReference>
<comment type="caution">
    <text evidence="17">The sequence shown here is derived from an EMBL/GenBank/DDBJ whole genome shotgun (WGS) entry which is preliminary data.</text>
</comment>
<evidence type="ECO:0000256" key="4">
    <source>
        <dbReference type="ARBA" id="ARBA00022741"/>
    </source>
</evidence>
<dbReference type="Gene3D" id="3.10.110.10">
    <property type="entry name" value="Ubiquitin Conjugating Enzyme"/>
    <property type="match status" value="1"/>
</dbReference>
<evidence type="ECO:0000256" key="11">
    <source>
        <dbReference type="PIRSR" id="PIRSR000660-2"/>
    </source>
</evidence>
<organism evidence="17 18">
    <name type="scientific">Mycena venus</name>
    <dbReference type="NCBI Taxonomy" id="2733690"/>
    <lineage>
        <taxon>Eukaryota</taxon>
        <taxon>Fungi</taxon>
        <taxon>Dikarya</taxon>
        <taxon>Basidiomycota</taxon>
        <taxon>Agaricomycotina</taxon>
        <taxon>Agaricomycetes</taxon>
        <taxon>Agaricomycetidae</taxon>
        <taxon>Agaricales</taxon>
        <taxon>Marasmiineae</taxon>
        <taxon>Mycenaceae</taxon>
        <taxon>Mycena</taxon>
    </lineage>
</organism>
<feature type="domain" description="RWD" evidence="16">
    <location>
        <begin position="10"/>
        <end position="140"/>
    </location>
</feature>
<dbReference type="Gene3D" id="1.10.510.10">
    <property type="entry name" value="Transferase(Phosphotransferase) domain 1"/>
    <property type="match status" value="2"/>
</dbReference>
<dbReference type="Pfam" id="PF00069">
    <property type="entry name" value="Pkinase"/>
    <property type="match status" value="3"/>
</dbReference>
<name>A0A8H6YN93_9AGAR</name>
<dbReference type="GO" id="GO:0005829">
    <property type="term" value="C:cytosol"/>
    <property type="evidence" value="ECO:0007669"/>
    <property type="project" value="TreeGrafter"/>
</dbReference>
<dbReference type="InterPro" id="IPR045864">
    <property type="entry name" value="aa-tRNA-synth_II/BPL/LPL"/>
</dbReference>
<evidence type="ECO:0000256" key="3">
    <source>
        <dbReference type="ARBA" id="ARBA00022679"/>
    </source>
</evidence>
<dbReference type="PROSITE" id="PS50011">
    <property type="entry name" value="PROTEIN_KINASE_DOM"/>
    <property type="match status" value="2"/>
</dbReference>
<evidence type="ECO:0000313" key="17">
    <source>
        <dbReference type="EMBL" id="KAF7362117.1"/>
    </source>
</evidence>
<evidence type="ECO:0000256" key="7">
    <source>
        <dbReference type="ARBA" id="ARBA00037982"/>
    </source>
</evidence>
<dbReference type="Proteomes" id="UP000620124">
    <property type="component" value="Unassembled WGS sequence"/>
</dbReference>
<evidence type="ECO:0000256" key="14">
    <source>
        <dbReference type="SAM" id="MobiDB-lite"/>
    </source>
</evidence>
<dbReference type="OrthoDB" id="341578at2759"/>